<evidence type="ECO:0000313" key="10">
    <source>
        <dbReference type="Proteomes" id="UP000095287"/>
    </source>
</evidence>
<evidence type="ECO:0000256" key="6">
    <source>
        <dbReference type="HAMAP-Rule" id="MF_03146"/>
    </source>
</evidence>
<keyword evidence="10" id="KW-1185">Reference proteome</keyword>
<dbReference type="PANTHER" id="PTHR20426">
    <property type="entry name" value="RIBOSOME BIOGENESIS PROTEIN TSR3 HOMOLOG"/>
    <property type="match status" value="1"/>
</dbReference>
<feature type="compositionally biased region" description="Basic residues" evidence="7">
    <location>
        <begin position="1"/>
        <end position="16"/>
    </location>
</feature>
<comment type="similarity">
    <text evidence="6">Belongs to the TDD superfamily. TSR3 family.</text>
</comment>
<comment type="caution">
    <text evidence="6">Lacks conserved residue(s) required for the propagation of feature annotation.</text>
</comment>
<evidence type="ECO:0000259" key="8">
    <source>
        <dbReference type="Pfam" id="PF04034"/>
    </source>
</evidence>
<dbReference type="InterPro" id="IPR007177">
    <property type="entry name" value="Tsr3_C"/>
</dbReference>
<evidence type="ECO:0000256" key="1">
    <source>
        <dbReference type="ARBA" id="ARBA00022490"/>
    </source>
</evidence>
<dbReference type="InterPro" id="IPR007209">
    <property type="entry name" value="RNaseL-inhib-like_metal-bd_dom"/>
</dbReference>
<comment type="function">
    <text evidence="6">Aminocarboxypropyltransferase that catalyzes the aminocarboxypropyl transfer on pseudouridine in 18S rRNA. It constitutes the last step in biosynthesis of the hypermodified N1-methyl-N3-(3-amino-3-carboxypropyl) pseudouridine (m1acp3-Psi).</text>
</comment>
<evidence type="ECO:0000313" key="11">
    <source>
        <dbReference type="WBParaSite" id="L893_g6463.t1"/>
    </source>
</evidence>
<feature type="compositionally biased region" description="Acidic residues" evidence="7">
    <location>
        <begin position="266"/>
        <end position="281"/>
    </location>
</feature>
<name>A0A1I8AK86_9BILA</name>
<feature type="compositionally biased region" description="Basic and acidic residues" evidence="7">
    <location>
        <begin position="17"/>
        <end position="40"/>
    </location>
</feature>
<protein>
    <recommendedName>
        <fullName evidence="6">18S rRNA aminocarboxypropyltransferase</fullName>
        <ecNumber evidence="6">2.5.1.157</ecNumber>
    </recommendedName>
</protein>
<evidence type="ECO:0000259" key="9">
    <source>
        <dbReference type="Pfam" id="PF04068"/>
    </source>
</evidence>
<dbReference type="GO" id="GO:0030490">
    <property type="term" value="P:maturation of SSU-rRNA"/>
    <property type="evidence" value="ECO:0007669"/>
    <property type="project" value="TreeGrafter"/>
</dbReference>
<feature type="compositionally biased region" description="Basic and acidic residues" evidence="7">
    <location>
        <begin position="248"/>
        <end position="258"/>
    </location>
</feature>
<accession>A0A1I8AK86</accession>
<dbReference type="GO" id="GO:0106388">
    <property type="term" value="F:rRNA small subunit aminocarboxypropyltransferase activity"/>
    <property type="evidence" value="ECO:0007669"/>
    <property type="project" value="UniProtKB-EC"/>
</dbReference>
<dbReference type="EC" id="2.5.1.157" evidence="6"/>
<dbReference type="WBParaSite" id="L893_g6463.t1">
    <property type="protein sequence ID" value="L893_g6463.t1"/>
    <property type="gene ID" value="L893_g6463"/>
</dbReference>
<reference evidence="11" key="1">
    <citation type="submission" date="2016-11" db="UniProtKB">
        <authorList>
            <consortium name="WormBaseParasite"/>
        </authorList>
    </citation>
    <scope>IDENTIFICATION</scope>
</reference>
<evidence type="ECO:0000256" key="3">
    <source>
        <dbReference type="ARBA" id="ARBA00022552"/>
    </source>
</evidence>
<feature type="binding site" evidence="6">
    <location>
        <position position="167"/>
    </location>
    <ligand>
        <name>S-adenosyl-L-methionine</name>
        <dbReference type="ChEBI" id="CHEBI:59789"/>
    </ligand>
</feature>
<keyword evidence="3 6" id="KW-0698">rRNA processing</keyword>
<proteinExistence type="inferred from homology"/>
<keyword evidence="2 6" id="KW-0690">Ribosome biogenesis</keyword>
<sequence>MPPKGKKSGAQGKTRHKESARMRGARQKETERFDERRPRDTEEEEDVEEEESSCSELEAGSEEDSSEEESTRITADQLACRLAMFDFNQCDPKRCSGRKLQRHRLIYTQKLGTKFGGLVLSPTGVSTLSPADREFILANGLCVVDCSWNQVEHTPIHRVKAQEHRLLPFLVAANPVNYGKPCRLTCAEAIAAGLYIIGEKPSCELLMSKFKWGANFIELNREALDIYAKCRDSKEIIEKQEEIMQQIDREREELRAKPIDLPPGFSDDEDEEEGEEEEEGH</sequence>
<evidence type="ECO:0000256" key="4">
    <source>
        <dbReference type="ARBA" id="ARBA00022679"/>
    </source>
</evidence>
<dbReference type="NCBIfam" id="NF002621">
    <property type="entry name" value="PRK02287.1"/>
    <property type="match status" value="1"/>
</dbReference>
<dbReference type="HAMAP" id="MF_01116">
    <property type="entry name" value="TSR3"/>
    <property type="match status" value="1"/>
</dbReference>
<organism evidence="10 11">
    <name type="scientific">Steinernema glaseri</name>
    <dbReference type="NCBI Taxonomy" id="37863"/>
    <lineage>
        <taxon>Eukaryota</taxon>
        <taxon>Metazoa</taxon>
        <taxon>Ecdysozoa</taxon>
        <taxon>Nematoda</taxon>
        <taxon>Chromadorea</taxon>
        <taxon>Rhabditida</taxon>
        <taxon>Tylenchina</taxon>
        <taxon>Panagrolaimomorpha</taxon>
        <taxon>Strongyloidoidea</taxon>
        <taxon>Steinernematidae</taxon>
        <taxon>Steinernema</taxon>
    </lineage>
</organism>
<dbReference type="Pfam" id="PF04068">
    <property type="entry name" value="Fer4_RLI"/>
    <property type="match status" value="1"/>
</dbReference>
<evidence type="ECO:0000256" key="7">
    <source>
        <dbReference type="SAM" id="MobiDB-lite"/>
    </source>
</evidence>
<dbReference type="PANTHER" id="PTHR20426:SF0">
    <property type="entry name" value="18S RRNA AMINOCARBOXYPROPYLTRANSFERASE"/>
    <property type="match status" value="1"/>
</dbReference>
<feature type="domain" description="16S/18S rRNA aminocarboxypropyltransferase Tsr3 C-terminal" evidence="8">
    <location>
        <begin position="118"/>
        <end position="244"/>
    </location>
</feature>
<dbReference type="InterPro" id="IPR022968">
    <property type="entry name" value="Tsr3-like"/>
</dbReference>
<evidence type="ECO:0000256" key="5">
    <source>
        <dbReference type="ARBA" id="ARBA00022691"/>
    </source>
</evidence>
<feature type="compositionally biased region" description="Acidic residues" evidence="7">
    <location>
        <begin position="41"/>
        <end position="68"/>
    </location>
</feature>
<keyword evidence="4 6" id="KW-0808">Transferase</keyword>
<feature type="domain" description="RNase L inhibitor RLI-like possible metal-binding" evidence="9">
    <location>
        <begin position="81"/>
        <end position="102"/>
    </location>
</feature>
<evidence type="ECO:0000256" key="2">
    <source>
        <dbReference type="ARBA" id="ARBA00022517"/>
    </source>
</evidence>
<dbReference type="Proteomes" id="UP000095287">
    <property type="component" value="Unplaced"/>
</dbReference>
<dbReference type="AlphaFoldDB" id="A0A1I8AK86"/>
<dbReference type="Pfam" id="PF04034">
    <property type="entry name" value="Ribo_biogen_C"/>
    <property type="match status" value="1"/>
</dbReference>
<feature type="region of interest" description="Disordered" evidence="7">
    <location>
        <begin position="1"/>
        <end position="73"/>
    </location>
</feature>
<feature type="binding site" evidence="6">
    <location>
        <position position="144"/>
    </location>
    <ligand>
        <name>S-adenosyl-L-methionine</name>
        <dbReference type="ChEBI" id="CHEBI:59789"/>
    </ligand>
</feature>
<feature type="region of interest" description="Disordered" evidence="7">
    <location>
        <begin position="248"/>
        <end position="281"/>
    </location>
</feature>
<dbReference type="GO" id="GO:1904047">
    <property type="term" value="F:S-adenosyl-L-methionine binding"/>
    <property type="evidence" value="ECO:0007669"/>
    <property type="project" value="UniProtKB-UniRule"/>
</dbReference>
<dbReference type="GO" id="GO:0000455">
    <property type="term" value="P:enzyme-directed rRNA pseudouridine synthesis"/>
    <property type="evidence" value="ECO:0007669"/>
    <property type="project" value="UniProtKB-UniRule"/>
</dbReference>
<keyword evidence="1" id="KW-0963">Cytoplasm</keyword>
<keyword evidence="5 6" id="KW-0949">S-adenosyl-L-methionine</keyword>
<comment type="catalytic activity">
    <reaction evidence="6">
        <text>an N(1)-methylpseudouridine in rRNA + S-adenosyl-L-methionine = N(1)-methyl-N(3)-[(3S)-3-amino-3-carboxypropyl]pseudouridine in rRNA + S-methyl-5'-thioadenosine + H(+)</text>
        <dbReference type="Rhea" id="RHEA:63296"/>
        <dbReference type="Rhea" id="RHEA-COMP:11634"/>
        <dbReference type="Rhea" id="RHEA-COMP:16310"/>
        <dbReference type="ChEBI" id="CHEBI:15378"/>
        <dbReference type="ChEBI" id="CHEBI:17509"/>
        <dbReference type="ChEBI" id="CHEBI:59789"/>
        <dbReference type="ChEBI" id="CHEBI:74890"/>
        <dbReference type="ChEBI" id="CHEBI:146234"/>
        <dbReference type="EC" id="2.5.1.157"/>
    </reaction>
</comment>
<feature type="binding site" evidence="6">
    <location>
        <position position="96"/>
    </location>
    <ligand>
        <name>S-adenosyl-L-methionine</name>
        <dbReference type="ChEBI" id="CHEBI:59789"/>
    </ligand>
</feature>